<accession>A0A9W9CHR0</accession>
<dbReference type="EC" id="2.3.1.225" evidence="2"/>
<feature type="region of interest" description="Disordered" evidence="1">
    <location>
        <begin position="81"/>
        <end position="118"/>
    </location>
</feature>
<proteinExistence type="predicted"/>
<evidence type="ECO:0000313" key="3">
    <source>
        <dbReference type="Proteomes" id="UP001140560"/>
    </source>
</evidence>
<comment type="caution">
    <text evidence="2">The sequence shown here is derived from an EMBL/GenBank/DDBJ whole genome shotgun (WGS) entry which is preliminary data.</text>
</comment>
<keyword evidence="2" id="KW-0808">Transferase</keyword>
<name>A0A9W9CHR0_9PLEO</name>
<dbReference type="Proteomes" id="UP001140560">
    <property type="component" value="Unassembled WGS sequence"/>
</dbReference>
<feature type="compositionally biased region" description="Polar residues" evidence="1">
    <location>
        <begin position="98"/>
        <end position="108"/>
    </location>
</feature>
<reference evidence="2" key="1">
    <citation type="submission" date="2022-10" db="EMBL/GenBank/DDBJ databases">
        <title>Tapping the CABI collections for fungal endophytes: first genome assemblies for Collariella, Neodidymelliopsis, Ascochyta clinopodiicola, Didymella pomorum, Didymosphaeria variabile, Neocosmospora piperis and Neocucurbitaria cava.</title>
        <authorList>
            <person name="Hill R."/>
        </authorList>
    </citation>
    <scope>NUCLEOTIDE SEQUENCE</scope>
    <source>
        <strain evidence="2">IMI 356814</strain>
    </source>
</reference>
<evidence type="ECO:0000256" key="1">
    <source>
        <dbReference type="SAM" id="MobiDB-lite"/>
    </source>
</evidence>
<dbReference type="GO" id="GO:0019706">
    <property type="term" value="F:protein-cysteine S-palmitoyltransferase activity"/>
    <property type="evidence" value="ECO:0007669"/>
    <property type="project" value="UniProtKB-EC"/>
</dbReference>
<sequence>MHLEIRDTPKDVKCAVISDDLCGILNKDPFTIVLSIWAAFQLTWVTMLLCVQLLQVARNLTTYESMRGHLHSHTPADALNSFVTTGDTSQDVAPGGNAPTNGFGSGQDTGDAPRRREPKHSIWDQWKRLLGLDTFLATALQGSRAGQQQQIRGNPFSRGIVTNCKDFFCDGSPVFGRKEGGYARLGGERVDYTRLYDVPKMRYQSSRGGERYESVAADEES</sequence>
<feature type="compositionally biased region" description="Polar residues" evidence="1">
    <location>
        <begin position="81"/>
        <end position="91"/>
    </location>
</feature>
<dbReference type="AlphaFoldDB" id="A0A9W9CHR0"/>
<organism evidence="2 3">
    <name type="scientific">Neocucurbitaria cava</name>
    <dbReference type="NCBI Taxonomy" id="798079"/>
    <lineage>
        <taxon>Eukaryota</taxon>
        <taxon>Fungi</taxon>
        <taxon>Dikarya</taxon>
        <taxon>Ascomycota</taxon>
        <taxon>Pezizomycotina</taxon>
        <taxon>Dothideomycetes</taxon>
        <taxon>Pleosporomycetidae</taxon>
        <taxon>Pleosporales</taxon>
        <taxon>Pleosporineae</taxon>
        <taxon>Cucurbitariaceae</taxon>
        <taxon>Neocucurbitaria</taxon>
    </lineage>
</organism>
<keyword evidence="3" id="KW-1185">Reference proteome</keyword>
<gene>
    <name evidence="2" type="primary">AKR1_2</name>
    <name evidence="2" type="ORF">N0V83_010144</name>
</gene>
<dbReference type="EMBL" id="JAPEUY010000020">
    <property type="protein sequence ID" value="KAJ4363026.1"/>
    <property type="molecule type" value="Genomic_DNA"/>
</dbReference>
<keyword evidence="2" id="KW-0012">Acyltransferase</keyword>
<evidence type="ECO:0000313" key="2">
    <source>
        <dbReference type="EMBL" id="KAJ4363026.1"/>
    </source>
</evidence>
<dbReference type="OrthoDB" id="6781668at2759"/>
<protein>
    <submittedName>
        <fullName evidence="2">Palmitoyltransferase akr1</fullName>
        <ecNumber evidence="2">2.3.1.225</ecNumber>
    </submittedName>
</protein>